<comment type="caution">
    <text evidence="5">The sequence shown here is derived from an EMBL/GenBank/DDBJ whole genome shotgun (WGS) entry which is preliminary data.</text>
</comment>
<evidence type="ECO:0000313" key="6">
    <source>
        <dbReference type="Proteomes" id="UP000657931"/>
    </source>
</evidence>
<dbReference type="CDD" id="cd03260">
    <property type="entry name" value="ABC_PstB_phosphate_transporter"/>
    <property type="match status" value="1"/>
</dbReference>
<evidence type="ECO:0000259" key="4">
    <source>
        <dbReference type="PROSITE" id="PS50893"/>
    </source>
</evidence>
<dbReference type="Gene3D" id="3.40.50.300">
    <property type="entry name" value="P-loop containing nucleotide triphosphate hydrolases"/>
    <property type="match status" value="1"/>
</dbReference>
<dbReference type="InterPro" id="IPR005670">
    <property type="entry name" value="PstB-like"/>
</dbReference>
<protein>
    <submittedName>
        <fullName evidence="5">Phosphate ABC transporter ATP-binding protein</fullName>
    </submittedName>
</protein>
<dbReference type="InterPro" id="IPR027417">
    <property type="entry name" value="P-loop_NTPase"/>
</dbReference>
<sequence length="240" mass="26198">MQAAISFQNVHYHTDSVAIIKDITGAISSGNITTVVGPSGSGKSTLFHLCNGMKSASSGDIFIQGEDILTLTPTVLRRKVGIVLQKSIMIEGNVFDNLSLPLSLHGKRLSKEKAIEMLHLIGLNETFLHRKATDLSGGQQQRVSIARTLLNEPAILLLDEVTSALDQSSQREIEQLITSINQKKETTIIWITHNLEQALRIGDDTWVMIDGKLAAYGKSAEVASSTNDKVKQFFEGGEKK</sequence>
<keyword evidence="3 5" id="KW-0067">ATP-binding</keyword>
<dbReference type="InterPro" id="IPR003593">
    <property type="entry name" value="AAA+_ATPase"/>
</dbReference>
<dbReference type="SUPFAM" id="SSF52540">
    <property type="entry name" value="P-loop containing nucleoside triphosphate hydrolases"/>
    <property type="match status" value="1"/>
</dbReference>
<dbReference type="PROSITE" id="PS00211">
    <property type="entry name" value="ABC_TRANSPORTER_1"/>
    <property type="match status" value="1"/>
</dbReference>
<dbReference type="RefSeq" id="WP_191811802.1">
    <property type="nucleotide sequence ID" value="NZ_JACSQT010000002.1"/>
</dbReference>
<organism evidence="5 6">
    <name type="scientific">Cytobacillus stercorigallinarum</name>
    <dbReference type="NCBI Taxonomy" id="2762240"/>
    <lineage>
        <taxon>Bacteria</taxon>
        <taxon>Bacillati</taxon>
        <taxon>Bacillota</taxon>
        <taxon>Bacilli</taxon>
        <taxon>Bacillales</taxon>
        <taxon>Bacillaceae</taxon>
        <taxon>Cytobacillus</taxon>
    </lineage>
</organism>
<keyword evidence="6" id="KW-1185">Reference proteome</keyword>
<dbReference type="GO" id="GO:0005524">
    <property type="term" value="F:ATP binding"/>
    <property type="evidence" value="ECO:0007669"/>
    <property type="project" value="UniProtKB-KW"/>
</dbReference>
<keyword evidence="1" id="KW-0813">Transport</keyword>
<dbReference type="EMBL" id="JACSQT010000002">
    <property type="protein sequence ID" value="MBD7936503.1"/>
    <property type="molecule type" value="Genomic_DNA"/>
</dbReference>
<evidence type="ECO:0000256" key="1">
    <source>
        <dbReference type="ARBA" id="ARBA00022448"/>
    </source>
</evidence>
<name>A0ABR8QLU7_9BACI</name>
<dbReference type="PROSITE" id="PS50893">
    <property type="entry name" value="ABC_TRANSPORTER_2"/>
    <property type="match status" value="1"/>
</dbReference>
<evidence type="ECO:0000256" key="3">
    <source>
        <dbReference type="ARBA" id="ARBA00022840"/>
    </source>
</evidence>
<proteinExistence type="predicted"/>
<feature type="domain" description="ABC transporter" evidence="4">
    <location>
        <begin position="5"/>
        <end position="235"/>
    </location>
</feature>
<keyword evidence="2" id="KW-0547">Nucleotide-binding</keyword>
<dbReference type="SMART" id="SM00382">
    <property type="entry name" value="AAA"/>
    <property type="match status" value="1"/>
</dbReference>
<dbReference type="InterPro" id="IPR017871">
    <property type="entry name" value="ABC_transporter-like_CS"/>
</dbReference>
<gene>
    <name evidence="5" type="ORF">H9655_05650</name>
</gene>
<accession>A0ABR8QLU7</accession>
<dbReference type="InterPro" id="IPR003439">
    <property type="entry name" value="ABC_transporter-like_ATP-bd"/>
</dbReference>
<dbReference type="Pfam" id="PF00005">
    <property type="entry name" value="ABC_tran"/>
    <property type="match status" value="1"/>
</dbReference>
<dbReference type="PANTHER" id="PTHR43423:SF1">
    <property type="entry name" value="ABC TRANSPORTER I FAMILY MEMBER 17"/>
    <property type="match status" value="1"/>
</dbReference>
<dbReference type="Proteomes" id="UP000657931">
    <property type="component" value="Unassembled WGS sequence"/>
</dbReference>
<dbReference type="PANTHER" id="PTHR43423">
    <property type="entry name" value="ABC TRANSPORTER I FAMILY MEMBER 17"/>
    <property type="match status" value="1"/>
</dbReference>
<evidence type="ECO:0000313" key="5">
    <source>
        <dbReference type="EMBL" id="MBD7936503.1"/>
    </source>
</evidence>
<reference evidence="5 6" key="1">
    <citation type="submission" date="2020-08" db="EMBL/GenBank/DDBJ databases">
        <title>A Genomic Blueprint of the Chicken Gut Microbiome.</title>
        <authorList>
            <person name="Gilroy R."/>
            <person name="Ravi A."/>
            <person name="Getino M."/>
            <person name="Pursley I."/>
            <person name="Horton D.L."/>
            <person name="Alikhan N.-F."/>
            <person name="Baker D."/>
            <person name="Gharbi K."/>
            <person name="Hall N."/>
            <person name="Watson M."/>
            <person name="Adriaenssens E.M."/>
            <person name="Foster-Nyarko E."/>
            <person name="Jarju S."/>
            <person name="Secka A."/>
            <person name="Antonio M."/>
            <person name="Oren A."/>
            <person name="Chaudhuri R."/>
            <person name="La Ragione R.M."/>
            <person name="Hildebrand F."/>
            <person name="Pallen M.J."/>
        </authorList>
    </citation>
    <scope>NUCLEOTIDE SEQUENCE [LARGE SCALE GENOMIC DNA]</scope>
    <source>
        <strain evidence="5 6">Sa5YUA1</strain>
    </source>
</reference>
<evidence type="ECO:0000256" key="2">
    <source>
        <dbReference type="ARBA" id="ARBA00022741"/>
    </source>
</evidence>